<gene>
    <name evidence="1" type="ORF">NDU88_006681</name>
</gene>
<accession>A0AAV7LQB1</accession>
<proteinExistence type="predicted"/>
<organism evidence="1 2">
    <name type="scientific">Pleurodeles waltl</name>
    <name type="common">Iberian ribbed newt</name>
    <dbReference type="NCBI Taxonomy" id="8319"/>
    <lineage>
        <taxon>Eukaryota</taxon>
        <taxon>Metazoa</taxon>
        <taxon>Chordata</taxon>
        <taxon>Craniata</taxon>
        <taxon>Vertebrata</taxon>
        <taxon>Euteleostomi</taxon>
        <taxon>Amphibia</taxon>
        <taxon>Batrachia</taxon>
        <taxon>Caudata</taxon>
        <taxon>Salamandroidea</taxon>
        <taxon>Salamandridae</taxon>
        <taxon>Pleurodelinae</taxon>
        <taxon>Pleurodeles</taxon>
    </lineage>
</organism>
<dbReference type="AlphaFoldDB" id="A0AAV7LQB1"/>
<sequence length="323" mass="35684">MNNVSKGVHGRQRREEERRAVLLYENCVERAAPRHVHSPPHNCSAPTAVSQILIVVHALHGGPKQRPAPGQQIAHTPVRFRGAIVLHPEQAGSKDAGGSPAAGSEHGNSYSTGQAAIFVFPDVGHERHRRDGASVHTLAGTTDSHHLSQQNHRDTVHIELPWWVCMQDIDRAPRRARLRTSYAAAILVTPPRQNTVRLRSRKHEEQTGSARAFPGQTLKETLCAAPQGRGLSWTDWQNFSQRDVGPVDHTRLVEGRLCLAILCWNVPVVRGGSTPFVAVLEQEGRDSDEIGQGRLEEKRPDSMIPLLDEASGNHTRRHLALGY</sequence>
<protein>
    <submittedName>
        <fullName evidence="1">Uncharacterized protein</fullName>
    </submittedName>
</protein>
<keyword evidence="2" id="KW-1185">Reference proteome</keyword>
<evidence type="ECO:0000313" key="1">
    <source>
        <dbReference type="EMBL" id="KAJ1093581.1"/>
    </source>
</evidence>
<dbReference type="Proteomes" id="UP001066276">
    <property type="component" value="Chromosome 11"/>
</dbReference>
<reference evidence="1" key="1">
    <citation type="journal article" date="2022" name="bioRxiv">
        <title>Sequencing and chromosome-scale assembly of the giantPleurodeles waltlgenome.</title>
        <authorList>
            <person name="Brown T."/>
            <person name="Elewa A."/>
            <person name="Iarovenko S."/>
            <person name="Subramanian E."/>
            <person name="Araus A.J."/>
            <person name="Petzold A."/>
            <person name="Susuki M."/>
            <person name="Suzuki K.-i.T."/>
            <person name="Hayashi T."/>
            <person name="Toyoda A."/>
            <person name="Oliveira C."/>
            <person name="Osipova E."/>
            <person name="Leigh N.D."/>
            <person name="Simon A."/>
            <person name="Yun M.H."/>
        </authorList>
    </citation>
    <scope>NUCLEOTIDE SEQUENCE</scope>
    <source>
        <strain evidence="1">20211129_DDA</strain>
        <tissue evidence="1">Liver</tissue>
    </source>
</reference>
<name>A0AAV7LQB1_PLEWA</name>
<evidence type="ECO:0000313" key="2">
    <source>
        <dbReference type="Proteomes" id="UP001066276"/>
    </source>
</evidence>
<comment type="caution">
    <text evidence="1">The sequence shown here is derived from an EMBL/GenBank/DDBJ whole genome shotgun (WGS) entry which is preliminary data.</text>
</comment>
<dbReference type="EMBL" id="JANPWB010000015">
    <property type="protein sequence ID" value="KAJ1093581.1"/>
    <property type="molecule type" value="Genomic_DNA"/>
</dbReference>